<protein>
    <submittedName>
        <fullName evidence="8">Type II secretion system protein F (GspF)</fullName>
    </submittedName>
</protein>
<dbReference type="EMBL" id="LS992241">
    <property type="protein sequence ID" value="SYX85805.1"/>
    <property type="molecule type" value="Genomic_DNA"/>
</dbReference>
<dbReference type="RefSeq" id="WP_138187706.1">
    <property type="nucleotide sequence ID" value="NZ_LS992241.1"/>
</dbReference>
<feature type="transmembrane region" description="Helical" evidence="6">
    <location>
        <begin position="26"/>
        <end position="44"/>
    </location>
</feature>
<evidence type="ECO:0000256" key="1">
    <source>
        <dbReference type="ARBA" id="ARBA00004651"/>
    </source>
</evidence>
<accession>A0A383RFD3</accession>
<keyword evidence="5 6" id="KW-0472">Membrane</keyword>
<evidence type="ECO:0000256" key="5">
    <source>
        <dbReference type="ARBA" id="ARBA00023136"/>
    </source>
</evidence>
<name>A0A383RFD3_PAEAL</name>
<evidence type="ECO:0000256" key="4">
    <source>
        <dbReference type="ARBA" id="ARBA00022989"/>
    </source>
</evidence>
<comment type="subcellular location">
    <subcellularLocation>
        <location evidence="1">Cell membrane</location>
        <topology evidence="1">Multi-pass membrane protein</topology>
    </subcellularLocation>
</comment>
<dbReference type="Proteomes" id="UP000304148">
    <property type="component" value="Chromosome"/>
</dbReference>
<evidence type="ECO:0000259" key="7">
    <source>
        <dbReference type="Pfam" id="PF00482"/>
    </source>
</evidence>
<sequence length="257" mass="29218">MKGSKIKTEAGLPRYDVYHLDRKEQLLAIFVGCSVMAGIGYLFYQHWIGMILLSVIGVRFTQIRQRTLLERKRSQLTQQFKQTLYSLSSALGAGRSMENAFREAAQDLRLLYPGTDVDMIRELRILSLRMENGEPVERAMMDFSERAQQDDIANFADVFVTCKRTGGDFIEVVRRTSSVIGEKMDIMQEIEVLVAQKRLEMKAMMAAPFLFLAFLNMTSPDFMTPLYEGVGRVIATAALIVLSIGILLIRKLMDIRV</sequence>
<evidence type="ECO:0000256" key="6">
    <source>
        <dbReference type="SAM" id="Phobius"/>
    </source>
</evidence>
<gene>
    <name evidence="8" type="ORF">PBLR_14227</name>
</gene>
<evidence type="ECO:0000313" key="8">
    <source>
        <dbReference type="EMBL" id="SYX85805.1"/>
    </source>
</evidence>
<dbReference type="InterPro" id="IPR018076">
    <property type="entry name" value="T2SS_GspF_dom"/>
</dbReference>
<dbReference type="AlphaFoldDB" id="A0A383RFD3"/>
<feature type="domain" description="Type II secretion system protein GspF" evidence="7">
    <location>
        <begin position="86"/>
        <end position="215"/>
    </location>
</feature>
<evidence type="ECO:0000313" key="9">
    <source>
        <dbReference type="Proteomes" id="UP000304148"/>
    </source>
</evidence>
<dbReference type="PANTHER" id="PTHR35007:SF1">
    <property type="entry name" value="PILUS ASSEMBLY PROTEIN"/>
    <property type="match status" value="1"/>
</dbReference>
<dbReference type="PANTHER" id="PTHR35007">
    <property type="entry name" value="INTEGRAL MEMBRANE PROTEIN-RELATED"/>
    <property type="match status" value="1"/>
</dbReference>
<organism evidence="8 9">
    <name type="scientific">Paenibacillus alvei</name>
    <name type="common">Bacillus alvei</name>
    <dbReference type="NCBI Taxonomy" id="44250"/>
    <lineage>
        <taxon>Bacteria</taxon>
        <taxon>Bacillati</taxon>
        <taxon>Bacillota</taxon>
        <taxon>Bacilli</taxon>
        <taxon>Bacillales</taxon>
        <taxon>Paenibacillaceae</taxon>
        <taxon>Paenibacillus</taxon>
    </lineage>
</organism>
<keyword evidence="4 6" id="KW-1133">Transmembrane helix</keyword>
<keyword evidence="2" id="KW-1003">Cell membrane</keyword>
<keyword evidence="3 6" id="KW-0812">Transmembrane</keyword>
<proteinExistence type="predicted"/>
<feature type="transmembrane region" description="Helical" evidence="6">
    <location>
        <begin position="229"/>
        <end position="249"/>
    </location>
</feature>
<dbReference type="GO" id="GO:0005886">
    <property type="term" value="C:plasma membrane"/>
    <property type="evidence" value="ECO:0007669"/>
    <property type="project" value="UniProtKB-SubCell"/>
</dbReference>
<dbReference type="Pfam" id="PF00482">
    <property type="entry name" value="T2SSF"/>
    <property type="match status" value="1"/>
</dbReference>
<reference evidence="9" key="1">
    <citation type="submission" date="2018-08" db="EMBL/GenBank/DDBJ databases">
        <authorList>
            <person name="Chevrot R."/>
        </authorList>
    </citation>
    <scope>NUCLEOTIDE SEQUENCE [LARGE SCALE GENOMIC DNA]</scope>
</reference>
<evidence type="ECO:0000256" key="3">
    <source>
        <dbReference type="ARBA" id="ARBA00022692"/>
    </source>
</evidence>
<evidence type="ECO:0000256" key="2">
    <source>
        <dbReference type="ARBA" id="ARBA00022475"/>
    </source>
</evidence>